<keyword evidence="5 9" id="KW-0798">TonB box</keyword>
<dbReference type="AlphaFoldDB" id="A0A840V410"/>
<evidence type="ECO:0000256" key="7">
    <source>
        <dbReference type="ARBA" id="ARBA00023237"/>
    </source>
</evidence>
<keyword evidence="4 8" id="KW-0812">Transmembrane</keyword>
<dbReference type="InterPro" id="IPR012910">
    <property type="entry name" value="Plug_dom"/>
</dbReference>
<comment type="similarity">
    <text evidence="8 9">Belongs to the TonB-dependent receptor family.</text>
</comment>
<evidence type="ECO:0000256" key="1">
    <source>
        <dbReference type="ARBA" id="ARBA00004571"/>
    </source>
</evidence>
<organism evidence="12 13">
    <name type="scientific">Haloferula luteola</name>
    <dbReference type="NCBI Taxonomy" id="595692"/>
    <lineage>
        <taxon>Bacteria</taxon>
        <taxon>Pseudomonadati</taxon>
        <taxon>Verrucomicrobiota</taxon>
        <taxon>Verrucomicrobiia</taxon>
        <taxon>Verrucomicrobiales</taxon>
        <taxon>Verrucomicrobiaceae</taxon>
        <taxon>Haloferula</taxon>
    </lineage>
</organism>
<dbReference type="GO" id="GO:0009279">
    <property type="term" value="C:cell outer membrane"/>
    <property type="evidence" value="ECO:0007669"/>
    <property type="project" value="UniProtKB-SubCell"/>
</dbReference>
<gene>
    <name evidence="12" type="ORF">HNR46_002970</name>
</gene>
<keyword evidence="12" id="KW-0675">Receptor</keyword>
<dbReference type="PANTHER" id="PTHR30069:SF27">
    <property type="entry name" value="BLL4766 PROTEIN"/>
    <property type="match status" value="1"/>
</dbReference>
<dbReference type="InterPro" id="IPR039426">
    <property type="entry name" value="TonB-dep_rcpt-like"/>
</dbReference>
<protein>
    <submittedName>
        <fullName evidence="12">Iron complex outermembrane receptor protein</fullName>
    </submittedName>
</protein>
<dbReference type="PANTHER" id="PTHR30069">
    <property type="entry name" value="TONB-DEPENDENT OUTER MEMBRANE RECEPTOR"/>
    <property type="match status" value="1"/>
</dbReference>
<accession>A0A840V410</accession>
<keyword evidence="13" id="KW-1185">Reference proteome</keyword>
<evidence type="ECO:0000256" key="9">
    <source>
        <dbReference type="RuleBase" id="RU003357"/>
    </source>
</evidence>
<evidence type="ECO:0000256" key="2">
    <source>
        <dbReference type="ARBA" id="ARBA00022448"/>
    </source>
</evidence>
<name>A0A840V410_9BACT</name>
<dbReference type="Gene3D" id="2.40.170.20">
    <property type="entry name" value="TonB-dependent receptor, beta-barrel domain"/>
    <property type="match status" value="1"/>
</dbReference>
<evidence type="ECO:0000259" key="11">
    <source>
        <dbReference type="Pfam" id="PF07715"/>
    </source>
</evidence>
<sequence length="656" mass="73384">MNAKWACLLLLAPLFGAEEEQDVLPTLVVDADQPNSVLPAHFAGNATVIDAETIALSGSRSVADLLAAEGGVRFTSTSGNAADGTAHLRGFGENAASRVLILVDGRPINRADMASASWLEVPIARLERVEILRGSQTARFGDHAVGGVIHLITKQPGSPHTSIEAAAGNDGTSIQRLSHQQPIGQHGLTFDFERNLTDGWRENAGHELESASLRWTTPLLPALEADFGLQWADERGGFPGPLTKDRLLADPRQSIYALYGQADQYFTEQTRWSGDATFTARRDAWTLELPISLHQRDLAWNFGPGFHTDNLLATYRLAPHLAWDTERISLHAGIEAQQDTLDLAQFAEIERIHRTSTSSLERQVFSLHAGGEAEPWDGLHLTGDFRWTRATTDARSKSLIAPKDASLNFQRGNQESNTAMQLGLRWEPTSNTATWLRYDRLYRLPSTDEIASYQGFPLTQPFNDQLRAETGRQFEIGAEWQPGAWTFRTNGFVQWLEGEILYDYHQNLNVNLADTRRAGWETFIGYQSRHWDASIQGTTLKAEFENGPYSGKEIYLVPRHELTATLTCRPIDTFTLQGEFQHVSSSYEGNDFLNTQEKLPGYNIFNLLISYQARPGLSLYCRINNLLDERYSTLKYSGLWYPAAGRQFLLGFRLER</sequence>
<evidence type="ECO:0000313" key="13">
    <source>
        <dbReference type="Proteomes" id="UP000557717"/>
    </source>
</evidence>
<feature type="domain" description="TonB-dependent receptor plug" evidence="11">
    <location>
        <begin position="43"/>
        <end position="148"/>
    </location>
</feature>
<reference evidence="12 13" key="1">
    <citation type="submission" date="2020-08" db="EMBL/GenBank/DDBJ databases">
        <title>Genomic Encyclopedia of Type Strains, Phase IV (KMG-IV): sequencing the most valuable type-strain genomes for metagenomic binning, comparative biology and taxonomic classification.</title>
        <authorList>
            <person name="Goeker M."/>
        </authorList>
    </citation>
    <scope>NUCLEOTIDE SEQUENCE [LARGE SCALE GENOMIC DNA]</scope>
    <source>
        <strain evidence="12 13">YC6886</strain>
    </source>
</reference>
<dbReference type="InterPro" id="IPR037066">
    <property type="entry name" value="Plug_dom_sf"/>
</dbReference>
<dbReference type="InterPro" id="IPR000531">
    <property type="entry name" value="Beta-barrel_TonB"/>
</dbReference>
<proteinExistence type="inferred from homology"/>
<evidence type="ECO:0000313" key="12">
    <source>
        <dbReference type="EMBL" id="MBB5352722.1"/>
    </source>
</evidence>
<keyword evidence="6 8" id="KW-0472">Membrane</keyword>
<evidence type="ECO:0000256" key="6">
    <source>
        <dbReference type="ARBA" id="ARBA00023136"/>
    </source>
</evidence>
<feature type="domain" description="TonB-dependent receptor-like beta-barrel" evidence="10">
    <location>
        <begin position="181"/>
        <end position="626"/>
    </location>
</feature>
<dbReference type="Proteomes" id="UP000557717">
    <property type="component" value="Unassembled WGS sequence"/>
</dbReference>
<keyword evidence="3 8" id="KW-1134">Transmembrane beta strand</keyword>
<dbReference type="RefSeq" id="WP_184019997.1">
    <property type="nucleotide sequence ID" value="NZ_JACHFD010000015.1"/>
</dbReference>
<evidence type="ECO:0000259" key="10">
    <source>
        <dbReference type="Pfam" id="PF00593"/>
    </source>
</evidence>
<dbReference type="PROSITE" id="PS52016">
    <property type="entry name" value="TONB_DEPENDENT_REC_3"/>
    <property type="match status" value="1"/>
</dbReference>
<evidence type="ECO:0000256" key="8">
    <source>
        <dbReference type="PROSITE-ProRule" id="PRU01360"/>
    </source>
</evidence>
<dbReference type="GO" id="GO:0015344">
    <property type="term" value="F:siderophore uptake transmembrane transporter activity"/>
    <property type="evidence" value="ECO:0007669"/>
    <property type="project" value="TreeGrafter"/>
</dbReference>
<dbReference type="GO" id="GO:0044718">
    <property type="term" value="P:siderophore transmembrane transport"/>
    <property type="evidence" value="ECO:0007669"/>
    <property type="project" value="TreeGrafter"/>
</dbReference>
<comment type="caution">
    <text evidence="12">The sequence shown here is derived from an EMBL/GenBank/DDBJ whole genome shotgun (WGS) entry which is preliminary data.</text>
</comment>
<dbReference type="EMBL" id="JACHFD010000015">
    <property type="protein sequence ID" value="MBB5352722.1"/>
    <property type="molecule type" value="Genomic_DNA"/>
</dbReference>
<evidence type="ECO:0000256" key="5">
    <source>
        <dbReference type="ARBA" id="ARBA00023077"/>
    </source>
</evidence>
<evidence type="ECO:0000256" key="4">
    <source>
        <dbReference type="ARBA" id="ARBA00022692"/>
    </source>
</evidence>
<dbReference type="Pfam" id="PF00593">
    <property type="entry name" value="TonB_dep_Rec_b-barrel"/>
    <property type="match status" value="1"/>
</dbReference>
<dbReference type="SUPFAM" id="SSF56935">
    <property type="entry name" value="Porins"/>
    <property type="match status" value="1"/>
</dbReference>
<keyword evidence="2 8" id="KW-0813">Transport</keyword>
<dbReference type="Pfam" id="PF07715">
    <property type="entry name" value="Plug"/>
    <property type="match status" value="1"/>
</dbReference>
<evidence type="ECO:0000256" key="3">
    <source>
        <dbReference type="ARBA" id="ARBA00022452"/>
    </source>
</evidence>
<comment type="subcellular location">
    <subcellularLocation>
        <location evidence="1 8">Cell outer membrane</location>
        <topology evidence="1 8">Multi-pass membrane protein</topology>
    </subcellularLocation>
</comment>
<dbReference type="Gene3D" id="2.170.130.10">
    <property type="entry name" value="TonB-dependent receptor, plug domain"/>
    <property type="match status" value="1"/>
</dbReference>
<dbReference type="CDD" id="cd01347">
    <property type="entry name" value="ligand_gated_channel"/>
    <property type="match status" value="1"/>
</dbReference>
<keyword evidence="7 8" id="KW-0998">Cell outer membrane</keyword>
<dbReference type="InterPro" id="IPR036942">
    <property type="entry name" value="Beta-barrel_TonB_sf"/>
</dbReference>